<organism evidence="1 2">
    <name type="scientific">Camellia lanceoleosa</name>
    <dbReference type="NCBI Taxonomy" id="1840588"/>
    <lineage>
        <taxon>Eukaryota</taxon>
        <taxon>Viridiplantae</taxon>
        <taxon>Streptophyta</taxon>
        <taxon>Embryophyta</taxon>
        <taxon>Tracheophyta</taxon>
        <taxon>Spermatophyta</taxon>
        <taxon>Magnoliopsida</taxon>
        <taxon>eudicotyledons</taxon>
        <taxon>Gunneridae</taxon>
        <taxon>Pentapetalae</taxon>
        <taxon>asterids</taxon>
        <taxon>Ericales</taxon>
        <taxon>Theaceae</taxon>
        <taxon>Camellia</taxon>
    </lineage>
</organism>
<accession>A0ACC0HIY7</accession>
<reference evidence="1 2" key="1">
    <citation type="journal article" date="2022" name="Plant J.">
        <title>Chromosome-level genome of Camellia lanceoleosa provides a valuable resource for understanding genome evolution and self-incompatibility.</title>
        <authorList>
            <person name="Gong W."/>
            <person name="Xiao S."/>
            <person name="Wang L."/>
            <person name="Liao Z."/>
            <person name="Chang Y."/>
            <person name="Mo W."/>
            <person name="Hu G."/>
            <person name="Li W."/>
            <person name="Zhao G."/>
            <person name="Zhu H."/>
            <person name="Hu X."/>
            <person name="Ji K."/>
            <person name="Xiang X."/>
            <person name="Song Q."/>
            <person name="Yuan D."/>
            <person name="Jin S."/>
            <person name="Zhang L."/>
        </authorList>
    </citation>
    <scope>NUCLEOTIDE SEQUENCE [LARGE SCALE GENOMIC DNA]</scope>
    <source>
        <strain evidence="1">SQ_2022a</strain>
    </source>
</reference>
<evidence type="ECO:0000313" key="2">
    <source>
        <dbReference type="Proteomes" id="UP001060215"/>
    </source>
</evidence>
<dbReference type="EMBL" id="CM045761">
    <property type="protein sequence ID" value="KAI8013379.1"/>
    <property type="molecule type" value="Genomic_DNA"/>
</dbReference>
<dbReference type="Proteomes" id="UP001060215">
    <property type="component" value="Chromosome 4"/>
</dbReference>
<name>A0ACC0HIY7_9ERIC</name>
<gene>
    <name evidence="1" type="ORF">LOK49_LG05G01440</name>
</gene>
<proteinExistence type="predicted"/>
<protein>
    <submittedName>
        <fullName evidence="1">RING-H2 finger protein ATL2</fullName>
    </submittedName>
</protein>
<keyword evidence="2" id="KW-1185">Reference proteome</keyword>
<evidence type="ECO:0000313" key="1">
    <source>
        <dbReference type="EMBL" id="KAI8013379.1"/>
    </source>
</evidence>
<comment type="caution">
    <text evidence="1">The sequence shown here is derived from an EMBL/GenBank/DDBJ whole genome shotgun (WGS) entry which is preliminary data.</text>
</comment>
<sequence length="277" mass="30321">MQTTTMPMPMPMSSPPDSLNQSSNNPFNNFLHTLLSDGNVMLSAVISLLLVILFVLLLHVYAKWFLAHTRRRRRSPSSVSVSHVLDPARFHYFNNTLTFDTPTLSSSSTTKGLDASAISSIPLFVYLSDQNKEHGLECVVCLSVFEDNEVGREMPNCGHVFHVECIDVWLASHLNCPICRAPVLIAEIDSVSSNDAARDEESEIVIEVSNSDENNESGIGAMMMSDSSSVCSSSSSSSSLSSQVATLSGSLKRMLSRNRSERKIHPSMSSIVDESND</sequence>